<comment type="caution">
    <text evidence="1">The sequence shown here is derived from an EMBL/GenBank/DDBJ whole genome shotgun (WGS) entry which is preliminary data.</text>
</comment>
<accession>A0AAE1T951</accession>
<keyword evidence="2" id="KW-1185">Reference proteome</keyword>
<dbReference type="EMBL" id="JACGWL010000521">
    <property type="protein sequence ID" value="KAK4383779.1"/>
    <property type="molecule type" value="Genomic_DNA"/>
</dbReference>
<evidence type="ECO:0000313" key="1">
    <source>
        <dbReference type="EMBL" id="KAK4383779.1"/>
    </source>
</evidence>
<protein>
    <submittedName>
        <fullName evidence="1">Uncharacterized protein</fullName>
    </submittedName>
</protein>
<dbReference type="Proteomes" id="UP001289374">
    <property type="component" value="Unassembled WGS sequence"/>
</dbReference>
<reference evidence="1" key="2">
    <citation type="journal article" date="2024" name="Plant">
        <title>Genomic evolution and insights into agronomic trait innovations of Sesamum species.</title>
        <authorList>
            <person name="Miao H."/>
            <person name="Wang L."/>
            <person name="Qu L."/>
            <person name="Liu H."/>
            <person name="Sun Y."/>
            <person name="Le M."/>
            <person name="Wang Q."/>
            <person name="Wei S."/>
            <person name="Zheng Y."/>
            <person name="Lin W."/>
            <person name="Duan Y."/>
            <person name="Cao H."/>
            <person name="Xiong S."/>
            <person name="Wang X."/>
            <person name="Wei L."/>
            <person name="Li C."/>
            <person name="Ma Q."/>
            <person name="Ju M."/>
            <person name="Zhao R."/>
            <person name="Li G."/>
            <person name="Mu C."/>
            <person name="Tian Q."/>
            <person name="Mei H."/>
            <person name="Zhang T."/>
            <person name="Gao T."/>
            <person name="Zhang H."/>
        </authorList>
    </citation>
    <scope>NUCLEOTIDE SEQUENCE</scope>
    <source>
        <strain evidence="1">K16</strain>
    </source>
</reference>
<name>A0AAE1T951_9LAMI</name>
<sequence length="178" mass="21120">MFRFDNYLALSPGFIAYVQDIWRHHIVGTPMYSTTRKLKALKPIFRQQRKMKGDLWANVKLAREFLEIAQRLLQEDRHNPLLLHLEKCCRLVFLKAVKIEQVMLQQRAKIQWMKGGDQCSRVFFRKVVIRRANKRIFQISNEAGTLLRSQMISVMNLLHTIKGYWVVFGPIGLWIYDT</sequence>
<gene>
    <name evidence="1" type="ORF">Sango_2743300</name>
</gene>
<reference evidence="1" key="1">
    <citation type="submission" date="2020-06" db="EMBL/GenBank/DDBJ databases">
        <authorList>
            <person name="Li T."/>
            <person name="Hu X."/>
            <person name="Zhang T."/>
            <person name="Song X."/>
            <person name="Zhang H."/>
            <person name="Dai N."/>
            <person name="Sheng W."/>
            <person name="Hou X."/>
            <person name="Wei L."/>
        </authorList>
    </citation>
    <scope>NUCLEOTIDE SEQUENCE</scope>
    <source>
        <strain evidence="1">K16</strain>
        <tissue evidence="1">Leaf</tissue>
    </source>
</reference>
<organism evidence="1 2">
    <name type="scientific">Sesamum angolense</name>
    <dbReference type="NCBI Taxonomy" id="2727404"/>
    <lineage>
        <taxon>Eukaryota</taxon>
        <taxon>Viridiplantae</taxon>
        <taxon>Streptophyta</taxon>
        <taxon>Embryophyta</taxon>
        <taxon>Tracheophyta</taxon>
        <taxon>Spermatophyta</taxon>
        <taxon>Magnoliopsida</taxon>
        <taxon>eudicotyledons</taxon>
        <taxon>Gunneridae</taxon>
        <taxon>Pentapetalae</taxon>
        <taxon>asterids</taxon>
        <taxon>lamiids</taxon>
        <taxon>Lamiales</taxon>
        <taxon>Pedaliaceae</taxon>
        <taxon>Sesamum</taxon>
    </lineage>
</organism>
<evidence type="ECO:0000313" key="2">
    <source>
        <dbReference type="Proteomes" id="UP001289374"/>
    </source>
</evidence>
<proteinExistence type="predicted"/>
<dbReference type="AlphaFoldDB" id="A0AAE1T951"/>